<evidence type="ECO:0000256" key="4">
    <source>
        <dbReference type="ARBA" id="ARBA00023180"/>
    </source>
</evidence>
<keyword evidence="5" id="KW-0326">Glycosidase</keyword>
<evidence type="ECO:0000313" key="8">
    <source>
        <dbReference type="Ensembl" id="ENSNMLP00000039519.1"/>
    </source>
</evidence>
<comment type="similarity">
    <text evidence="1 7">Belongs to the glycosyl hydrolase 1 family.</text>
</comment>
<dbReference type="Pfam" id="PF00232">
    <property type="entry name" value="Glyco_hydro_1"/>
    <property type="match status" value="1"/>
</dbReference>
<evidence type="ECO:0000256" key="7">
    <source>
        <dbReference type="RuleBase" id="RU003690"/>
    </source>
</evidence>
<evidence type="ECO:0000256" key="3">
    <source>
        <dbReference type="ARBA" id="ARBA00022801"/>
    </source>
</evidence>
<dbReference type="Ensembl" id="ENSNMLT00000043970.1">
    <property type="protein sequence ID" value="ENSNMLP00000039519.1"/>
    <property type="gene ID" value="ENSNMLG00000024338.1"/>
</dbReference>
<dbReference type="SUPFAM" id="SSF51445">
    <property type="entry name" value="(Trans)glycosidases"/>
    <property type="match status" value="1"/>
</dbReference>
<evidence type="ECO:0000313" key="9">
    <source>
        <dbReference type="Proteomes" id="UP000694523"/>
    </source>
</evidence>
<dbReference type="PRINTS" id="PR00131">
    <property type="entry name" value="GLHYDRLASE1"/>
</dbReference>
<feature type="active site" description="Nucleophile" evidence="6">
    <location>
        <position position="342"/>
    </location>
</feature>
<organism evidence="8 9">
    <name type="scientific">Neogobius melanostomus</name>
    <name type="common">round goby</name>
    <dbReference type="NCBI Taxonomy" id="47308"/>
    <lineage>
        <taxon>Eukaryota</taxon>
        <taxon>Metazoa</taxon>
        <taxon>Chordata</taxon>
        <taxon>Craniata</taxon>
        <taxon>Vertebrata</taxon>
        <taxon>Euteleostomi</taxon>
        <taxon>Actinopterygii</taxon>
        <taxon>Neopterygii</taxon>
        <taxon>Teleostei</taxon>
        <taxon>Neoteleostei</taxon>
        <taxon>Acanthomorphata</taxon>
        <taxon>Gobiaria</taxon>
        <taxon>Gobiiformes</taxon>
        <taxon>Gobioidei</taxon>
        <taxon>Gobiidae</taxon>
        <taxon>Benthophilinae</taxon>
        <taxon>Neogobiini</taxon>
        <taxon>Neogobius</taxon>
    </lineage>
</organism>
<dbReference type="PANTHER" id="PTHR10353">
    <property type="entry name" value="GLYCOSYL HYDROLASE"/>
    <property type="match status" value="1"/>
</dbReference>
<dbReference type="PANTHER" id="PTHR10353:SF38">
    <property type="entry name" value="LACTASE_PHLORIZIN HYDROLASE"/>
    <property type="match status" value="1"/>
</dbReference>
<evidence type="ECO:0000256" key="6">
    <source>
        <dbReference type="PROSITE-ProRule" id="PRU10055"/>
    </source>
</evidence>
<reference evidence="8" key="1">
    <citation type="submission" date="2025-08" db="UniProtKB">
        <authorList>
            <consortium name="Ensembl"/>
        </authorList>
    </citation>
    <scope>IDENTIFICATION</scope>
</reference>
<dbReference type="InterPro" id="IPR018120">
    <property type="entry name" value="Glyco_hydro_1_AS"/>
</dbReference>
<name>A0A8C6UPX8_9GOBI</name>
<dbReference type="Gene3D" id="3.20.20.80">
    <property type="entry name" value="Glycosidases"/>
    <property type="match status" value="1"/>
</dbReference>
<dbReference type="FunFam" id="3.20.20.80:FF:000013">
    <property type="entry name" value="lactase-phlorizin hydrolase"/>
    <property type="match status" value="1"/>
</dbReference>
<accession>A0A8C6UPX8</accession>
<dbReference type="Proteomes" id="UP000694523">
    <property type="component" value="Unplaced"/>
</dbReference>
<dbReference type="InterPro" id="IPR001360">
    <property type="entry name" value="Glyco_hydro_1"/>
</dbReference>
<evidence type="ECO:0008006" key="10">
    <source>
        <dbReference type="Google" id="ProtNLM"/>
    </source>
</evidence>
<dbReference type="InterPro" id="IPR017853">
    <property type="entry name" value="GH"/>
</dbReference>
<evidence type="ECO:0000256" key="5">
    <source>
        <dbReference type="ARBA" id="ARBA00023295"/>
    </source>
</evidence>
<dbReference type="GO" id="GO:0005975">
    <property type="term" value="P:carbohydrate metabolic process"/>
    <property type="evidence" value="ECO:0007669"/>
    <property type="project" value="InterPro"/>
</dbReference>
<keyword evidence="9" id="KW-1185">Reference proteome</keyword>
<comment type="subunit">
    <text evidence="2">Homodimer.</text>
</comment>
<protein>
    <recommendedName>
        <fullName evidence="10">Lactase</fullName>
    </recommendedName>
</protein>
<dbReference type="PROSITE" id="PS00572">
    <property type="entry name" value="GLYCOSYL_HYDROL_F1_1"/>
    <property type="match status" value="1"/>
</dbReference>
<reference evidence="8" key="2">
    <citation type="submission" date="2025-09" db="UniProtKB">
        <authorList>
            <consortium name="Ensembl"/>
        </authorList>
    </citation>
    <scope>IDENTIFICATION</scope>
</reference>
<proteinExistence type="inferred from homology"/>
<keyword evidence="3" id="KW-0378">Hydrolase</keyword>
<keyword evidence="4" id="KW-0325">Glycoprotein</keyword>
<dbReference type="AlphaFoldDB" id="A0A8C6UPX8"/>
<dbReference type="GO" id="GO:0000016">
    <property type="term" value="F:lactase activity"/>
    <property type="evidence" value="ECO:0007669"/>
    <property type="project" value="TreeGrafter"/>
</dbReference>
<evidence type="ECO:0000256" key="2">
    <source>
        <dbReference type="ARBA" id="ARBA00011738"/>
    </source>
</evidence>
<sequence>EGGCLRRRHGDVACDSYHKLDDDVEILKQLGVNTYRFSISWARVLPDGTTAHINQPGLQYYERLVGALLQAGIQPHVTLYHWDLPQALQDVGGWENVTIVDRFKEYADLMFSRLGPKVKRWITINEPYNIANVGHGYGAAAPGKTRTLPYIVGHHLIKAHAEAWHLYNETYRSTQGGTVCITINSDWAEPRNPYKQEDRDAAYRSHSHRDRDAAYRVIQFYIGWFAHPIFVGDYSPTMKTIIKERSQAAGLPKSRLPEFTPEEIVRIKGTHDCFCFNHYTTVLAFPVDYKNLQHYDADRSDPPNRTWLDSGSGWLKVSPFGFRKILNFIKENYGNPPVIITENGVSERGVVDLNDTLRQYYYTQYINQVLKVVVDSVSSSAYLVDAVDIRGYTAWTLMDNLEWATGFEERFGLFYVNRSDPGLKRIPRASVQTYNRIIRCNGFPDPASGHECLTPICVSARNHRDVPL</sequence>
<evidence type="ECO:0000256" key="1">
    <source>
        <dbReference type="ARBA" id="ARBA00010838"/>
    </source>
</evidence>